<keyword evidence="1" id="KW-0732">Signal</keyword>
<sequence length="120" mass="13810">MSVRIFRFWVFVLAIRPWDMSWRSNCPCSQPVHGRLSEIEHIGCDLFDDIPSGRRSGFKVVRYHSLVIDADSLPKELIPIAWTASLHTHSYLETYEYDMMSGINGNRTDQILSSHSSPLI</sequence>
<reference evidence="2" key="2">
    <citation type="submission" date="2023-06" db="EMBL/GenBank/DDBJ databases">
        <authorList>
            <person name="Ma L."/>
            <person name="Liu K.-W."/>
            <person name="Li Z."/>
            <person name="Hsiao Y.-Y."/>
            <person name="Qi Y."/>
            <person name="Fu T."/>
            <person name="Tang G."/>
            <person name="Zhang D."/>
            <person name="Sun W.-H."/>
            <person name="Liu D.-K."/>
            <person name="Li Y."/>
            <person name="Chen G.-Z."/>
            <person name="Liu X.-D."/>
            <person name="Liao X.-Y."/>
            <person name="Jiang Y.-T."/>
            <person name="Yu X."/>
            <person name="Hao Y."/>
            <person name="Huang J."/>
            <person name="Zhao X.-W."/>
            <person name="Ke S."/>
            <person name="Chen Y.-Y."/>
            <person name="Wu W.-L."/>
            <person name="Hsu J.-L."/>
            <person name="Lin Y.-F."/>
            <person name="Huang M.-D."/>
            <person name="Li C.-Y."/>
            <person name="Huang L."/>
            <person name="Wang Z.-W."/>
            <person name="Zhao X."/>
            <person name="Zhong W.-Y."/>
            <person name="Peng D.-H."/>
            <person name="Ahmad S."/>
            <person name="Lan S."/>
            <person name="Zhang J.-S."/>
            <person name="Tsai W.-C."/>
            <person name="Van De Peer Y."/>
            <person name="Liu Z.-J."/>
        </authorList>
    </citation>
    <scope>NUCLEOTIDE SEQUENCE</scope>
    <source>
        <strain evidence="2">CP</strain>
        <tissue evidence="2">Leaves</tissue>
    </source>
</reference>
<dbReference type="AlphaFoldDB" id="A0AAV9EXX9"/>
<accession>A0AAV9EXX9</accession>
<protein>
    <submittedName>
        <fullName evidence="2">Uncharacterized protein</fullName>
    </submittedName>
</protein>
<keyword evidence="3" id="KW-1185">Reference proteome</keyword>
<evidence type="ECO:0000256" key="1">
    <source>
        <dbReference type="SAM" id="SignalP"/>
    </source>
</evidence>
<reference evidence="2" key="1">
    <citation type="journal article" date="2023" name="Nat. Commun.">
        <title>Diploid and tetraploid genomes of Acorus and the evolution of monocots.</title>
        <authorList>
            <person name="Ma L."/>
            <person name="Liu K.W."/>
            <person name="Li Z."/>
            <person name="Hsiao Y.Y."/>
            <person name="Qi Y."/>
            <person name="Fu T."/>
            <person name="Tang G.D."/>
            <person name="Zhang D."/>
            <person name="Sun W.H."/>
            <person name="Liu D.K."/>
            <person name="Li Y."/>
            <person name="Chen G.Z."/>
            <person name="Liu X.D."/>
            <person name="Liao X.Y."/>
            <person name="Jiang Y.T."/>
            <person name="Yu X."/>
            <person name="Hao Y."/>
            <person name="Huang J."/>
            <person name="Zhao X.W."/>
            <person name="Ke S."/>
            <person name="Chen Y.Y."/>
            <person name="Wu W.L."/>
            <person name="Hsu J.L."/>
            <person name="Lin Y.F."/>
            <person name="Huang M.D."/>
            <person name="Li C.Y."/>
            <person name="Huang L."/>
            <person name="Wang Z.W."/>
            <person name="Zhao X."/>
            <person name="Zhong W.Y."/>
            <person name="Peng D.H."/>
            <person name="Ahmad S."/>
            <person name="Lan S."/>
            <person name="Zhang J.S."/>
            <person name="Tsai W.C."/>
            <person name="Van de Peer Y."/>
            <person name="Liu Z.J."/>
        </authorList>
    </citation>
    <scope>NUCLEOTIDE SEQUENCE</scope>
    <source>
        <strain evidence="2">CP</strain>
    </source>
</reference>
<name>A0AAV9EXX9_ACOCL</name>
<dbReference type="InterPro" id="IPR029062">
    <property type="entry name" value="Class_I_gatase-like"/>
</dbReference>
<gene>
    <name evidence="2" type="ORF">QJS10_CPA05g02414</name>
</gene>
<comment type="caution">
    <text evidence="2">The sequence shown here is derived from an EMBL/GenBank/DDBJ whole genome shotgun (WGS) entry which is preliminary data.</text>
</comment>
<proteinExistence type="predicted"/>
<organism evidence="2 3">
    <name type="scientific">Acorus calamus</name>
    <name type="common">Sweet flag</name>
    <dbReference type="NCBI Taxonomy" id="4465"/>
    <lineage>
        <taxon>Eukaryota</taxon>
        <taxon>Viridiplantae</taxon>
        <taxon>Streptophyta</taxon>
        <taxon>Embryophyta</taxon>
        <taxon>Tracheophyta</taxon>
        <taxon>Spermatophyta</taxon>
        <taxon>Magnoliopsida</taxon>
        <taxon>Liliopsida</taxon>
        <taxon>Acoraceae</taxon>
        <taxon>Acorus</taxon>
    </lineage>
</organism>
<dbReference type="Proteomes" id="UP001180020">
    <property type="component" value="Unassembled WGS sequence"/>
</dbReference>
<dbReference type="Gene3D" id="3.40.50.880">
    <property type="match status" value="1"/>
</dbReference>
<evidence type="ECO:0000313" key="3">
    <source>
        <dbReference type="Proteomes" id="UP001180020"/>
    </source>
</evidence>
<evidence type="ECO:0000313" key="2">
    <source>
        <dbReference type="EMBL" id="KAK1317819.1"/>
    </source>
</evidence>
<dbReference type="EMBL" id="JAUJYO010000005">
    <property type="protein sequence ID" value="KAK1317819.1"/>
    <property type="molecule type" value="Genomic_DNA"/>
</dbReference>
<feature type="signal peptide" evidence="1">
    <location>
        <begin position="1"/>
        <end position="21"/>
    </location>
</feature>
<feature type="chain" id="PRO_5043485486" evidence="1">
    <location>
        <begin position="22"/>
        <end position="120"/>
    </location>
</feature>